<dbReference type="Pfam" id="PF02837">
    <property type="entry name" value="Glyco_hydro_2_N"/>
    <property type="match status" value="1"/>
</dbReference>
<dbReference type="InterPro" id="IPR033932">
    <property type="entry name" value="YtcJ-like"/>
</dbReference>
<keyword evidence="4 8" id="KW-0548">Nucleotidyltransferase</keyword>
<dbReference type="InterPro" id="IPR040402">
    <property type="entry name" value="NRPD1_C"/>
</dbReference>
<dbReference type="PANTHER" id="PTHR19376">
    <property type="entry name" value="DNA-DIRECTED RNA POLYMERASE"/>
    <property type="match status" value="1"/>
</dbReference>
<keyword evidence="3 8" id="KW-0808">Transferase</keyword>
<sequence length="2669" mass="295386">MEEASTSNILDGEIVGIKFGLATHQEICTASISDCSISHASQLSNPFLGLPLEFGKCESCGTSEPGKCEGHFGYIELPVPIFHPNHVSELKRMLSLLCLKCLKMKKNKFPTKNAGLAERMLASCCEDAAQVSIGETKPTDSSCSLQLKRPSKSRTPPGFWNFLERYGFRYGDDHIRTLLPCEVLEMLKRIPQDTRKKLASKGYFPQDGYILRHIPVPPNCLSVPEISDGVSVMSADPSISMLRKVLKQIEVIRSSRSGIPNFESQIVEANELQAIVDQYLQVRGTGKASRDIDARLGVNRELNASSTKAWLEKMRTLFIRKGSGFSSRSVITGDAYKRVNEVGIPYEIAQRITFEEKVNDHNIRYLQQLVDKKLCLTYRDGSSTYSLREGSKGHTFLRPGQVVHRRILDGDLVFVNRPPTTHKHSLQALQVYVHDDHVVKINPLICGPLSADFDGDCIHLFYPQSLAAKAEVLELFSVEKQLLSSHSGKPNLQMATDSLLSLKMMFKNYFLDKSAAQQLAMFASSSLPRPALLKANAARSFWTALQILQTALPAHFDYCGEKYLVNKSEILKIDFSTSEVSAVMNDVATSVFFEKGGEDVLKFFDSLQPLLMENIFSEGFSVGLEDFYMSKTSIQDIQKNIQDTSDLLYHLRSTYNEFVEFQLESRIKNLKVPVSCFILESSAFGDLIDSKSDSAINKVVQQIGFLGLQLSDKGRFYSKTLVEDVASLYHNKYSFNMEYPSAEYGLVQSCFFHGLDPYEEIVHSIATREVIVRSSRGLTEPGTLFKNLMAILRDVVICYDGTVRNVCSNSVIQFEYGVNSGSRPPNLFPAGEPVGVLAATAMSNPAYKAVLDSTPSSNSSWELMKEILLCKVNFKNELIDRRVILYLSNCGCGRTFCRERAACLVKNQLKKVSLKDTAVEFMIEYSNQLSSLGSMVNEAGLVGHIHLNEELLRELNVGVDEIQQKCQETVNSFRRKRVGKKKFNIGYLFKNTVLFASEHCSFHHSCADKRSDSPCLMFFLQATEELETTSQYYADLICPVLLETIIKGDPRISSANIIWIDPDTTTWIRSPNKSQKGEWALDVVLEKSVVKQSGDAWRIVLDSCLPVLHLIDTRRSIPYAIKQIQELLGVSCAFDQAVQRLATAVTMVAKGVLKEHLILLANSMTCAGNFVGFNSSGYKALSRALNIQVPFTEATLFTPRKCFERAAEKCHMDSLSSIVASCSWGKHVAVGTGSRFDILWDTREGGLNQEGGLDVFNFLHMVSTANGEEATTGALGAEVDDLMVVDELADSCLSPELDSGLDRPVFEDIIEYEDKSETPPGKSSWENDSSLWGTNSTREDATSSWGKTPAREATTSTWGIDKAAEDTTPAWGTNTAREDATSAWGKTREHITSAGGVDKTSENDTSSWGKTLAKEPAASSWGIAKAAEDTTPAWGTNTAREDAAKAGEPPTSAWGASKVRENDTPSWGKTPAKETSTSTWGIDKAAEDTTPVWGTSTAREDATPAWGKSREKTAAAWGTDKESDNDTSSWGKNPARKSTTSTWGIDKAAEDTTSAWGTSTAREDATSAWGKSRENTASAWGTDKESENDRSSWGKTPARKPTNSTWGTEKAAEDTTPTSGTNTAREDATSTWGKTREHTTSTWGTDKASENDWSGRGAEKVAPIDLPLTTKDVDEKDNGWGAVSSGETETGNENAWEQNKSSEISTGSWGQKNPPETETQPASLSGWDSPSGDGNTGERHHQWGQNKKSRFEGSKSWVSSPGEWKNKNRPAKPPGMMNDNSSVVGLYTATRQRLDMFPSEEQDVLSNIEPIMRSIRRIMHQSGYNDGDPLSADDQSFIIDNVLNYHPDKAVKMGSGIGHLTVDRHGSFQDSRCFFVVTTDGHKEDFSYRKCLENYIKEKYADVAETFIGKYFTRRGGNRERNPTPSQYPIPQQTPSQTPIAEETGKVWHGCDADLYTLLMNCAMVWYVSMVLHIANRSLKYWYERNKVNFLVSDSAVWNDDAVLGALDSAALWVKGLPFVNGKLCLMHGFDRPIYTNVVYPFPLDPPLVPVDNPTGCYRTYFDIPKEWNGRRIFLHFEAVDSAFCAWVNGIPIGYGYSLQTIFFISTLAEDFSYADIQAKWRWSLWRSPVADLVVRNAKIYTSDESLPFADSMAVRNGRVLRLGNYSSVQDIVGYWTKELDLMGKIVVPGFIDSHVHLIFGGLQMGRVELRGISQKEEFLKRVKEAVRNAKQGSWILGGGWNNDFWGGEFPAASWIDNITPYNPVWLSRMDGHMGLANSVALKLAGITNSSEDPIGGTIMKTTSGEPTGLLIDSAMKLLLPSIPEVSVEERREAMLRASNHALMRGVTTVVDFGRYFPGASVKQSWEDFSDVYQWADSSGKMVIRVCLFFPLETWSRLHHLVNKVGRTLSQWIYLGGVKAFADGSLGSNSALFYEVKTSPYADEPHNYGLQVTDNESLFNLTLASDKVGLQVAIHAIGDKANDLILNMYESVFSTNGVRDRRFRIEHVQHLAPETPARFGELGIVASVQPEHLLDDAESATKKLGIDRAHKGSYLFKSLLAGNGQLALGSDFPVSDINPLGGIKTAMKRIPPGWDTAWIPTERLSLNEALKGYTISAARACFLDSDLGSLSLGKLADFVILSTDSWDDAVAEESASVEATYVGGVQAYP</sequence>
<gene>
    <name evidence="11" type="ORF">D8674_030259</name>
</gene>
<dbReference type="InterPro" id="IPR032466">
    <property type="entry name" value="Metal_Hydrolase"/>
</dbReference>
<dbReference type="SUPFAM" id="SSF51338">
    <property type="entry name" value="Composite domain of metallo-dependent hydrolases"/>
    <property type="match status" value="1"/>
</dbReference>
<reference evidence="12" key="2">
    <citation type="submission" date="2019-10" db="EMBL/GenBank/DDBJ databases">
        <title>A de novo genome assembly of a pear dwarfing rootstock.</title>
        <authorList>
            <person name="Wang F."/>
            <person name="Wang J."/>
            <person name="Li S."/>
            <person name="Zhang Y."/>
            <person name="Fang M."/>
            <person name="Ma L."/>
            <person name="Zhao Y."/>
            <person name="Jiang S."/>
        </authorList>
    </citation>
    <scope>NUCLEOTIDE SEQUENCE [LARGE SCALE GENOMIC DNA]</scope>
</reference>
<dbReference type="Gene3D" id="3.30.1490.180">
    <property type="entry name" value="RNA polymerase ii"/>
    <property type="match status" value="1"/>
</dbReference>
<comment type="function">
    <text evidence="8">DNA-dependent RNA polymerase catalyzes the transcription of DNA into RNA using the four ribonucleoside triphosphates as substrates.</text>
</comment>
<dbReference type="Pfam" id="PF07969">
    <property type="entry name" value="Amidohydro_3"/>
    <property type="match status" value="1"/>
</dbReference>
<proteinExistence type="inferred from homology"/>
<dbReference type="Proteomes" id="UP000327157">
    <property type="component" value="Chromosome 7"/>
</dbReference>
<feature type="region of interest" description="Disordered" evidence="9">
    <location>
        <begin position="1442"/>
        <end position="1779"/>
    </location>
</feature>
<dbReference type="InterPro" id="IPR042102">
    <property type="entry name" value="RNA_pol_Rpb1_3_sf"/>
</dbReference>
<accession>A0A5N5EUX3</accession>
<evidence type="ECO:0000256" key="8">
    <source>
        <dbReference type="RuleBase" id="RU004279"/>
    </source>
</evidence>
<feature type="compositionally biased region" description="Low complexity" evidence="9">
    <location>
        <begin position="1923"/>
        <end position="1939"/>
    </location>
</feature>
<evidence type="ECO:0000256" key="4">
    <source>
        <dbReference type="ARBA" id="ARBA00022695"/>
    </source>
</evidence>
<evidence type="ECO:0000256" key="5">
    <source>
        <dbReference type="ARBA" id="ARBA00022833"/>
    </source>
</evidence>
<dbReference type="InterPro" id="IPR007066">
    <property type="entry name" value="RNA_pol_Rpb1_3"/>
</dbReference>
<dbReference type="CDD" id="cd02737">
    <property type="entry name" value="RNAP_IV_NRPD1_C"/>
    <property type="match status" value="1"/>
</dbReference>
<dbReference type="Pfam" id="PF04998">
    <property type="entry name" value="RNA_pol_Rpb1_5"/>
    <property type="match status" value="1"/>
</dbReference>
<feature type="compositionally biased region" description="Polar residues" evidence="9">
    <location>
        <begin position="1551"/>
        <end position="1560"/>
    </location>
</feature>
<feature type="compositionally biased region" description="Polar residues" evidence="9">
    <location>
        <begin position="1685"/>
        <end position="1728"/>
    </location>
</feature>
<protein>
    <recommendedName>
        <fullName evidence="8">DNA-directed RNA polymerase subunit</fullName>
        <ecNumber evidence="8">2.7.7.6</ecNumber>
    </recommendedName>
</protein>
<reference evidence="11 12" key="1">
    <citation type="submission" date="2019-09" db="EMBL/GenBank/DDBJ databases">
        <authorList>
            <person name="Ou C."/>
        </authorList>
    </citation>
    <scope>NUCLEOTIDE SEQUENCE [LARGE SCALE GENOMIC DNA]</scope>
    <source>
        <strain evidence="11">S2</strain>
        <tissue evidence="11">Leaf</tissue>
    </source>
</reference>
<dbReference type="GO" id="GO:0000428">
    <property type="term" value="C:DNA-directed RNA polymerase complex"/>
    <property type="evidence" value="ECO:0007669"/>
    <property type="project" value="UniProtKB-KW"/>
</dbReference>
<dbReference type="EC" id="2.7.7.6" evidence="8"/>
<dbReference type="InterPro" id="IPR006104">
    <property type="entry name" value="Glyco_hydro_2_N"/>
</dbReference>
<evidence type="ECO:0000256" key="3">
    <source>
        <dbReference type="ARBA" id="ARBA00022679"/>
    </source>
</evidence>
<evidence type="ECO:0000256" key="6">
    <source>
        <dbReference type="ARBA" id="ARBA00023163"/>
    </source>
</evidence>
<dbReference type="InterPro" id="IPR044893">
    <property type="entry name" value="RNA_pol_Rpb1_clamp_domain"/>
</dbReference>
<dbReference type="Gene3D" id="3.20.20.140">
    <property type="entry name" value="Metal-dependent hydrolases"/>
    <property type="match status" value="1"/>
</dbReference>
<dbReference type="PANTHER" id="PTHR19376:SF51">
    <property type="entry name" value="DNA-DIRECTED RNA POLYMERASE V SUBUNIT 1"/>
    <property type="match status" value="1"/>
</dbReference>
<keyword evidence="2 8" id="KW-0240">DNA-directed RNA polymerase</keyword>
<feature type="region of interest" description="Disordered" evidence="9">
    <location>
        <begin position="1914"/>
        <end position="1939"/>
    </location>
</feature>
<name>A0A5N5EUX3_9ROSA</name>
<keyword evidence="12" id="KW-1185">Reference proteome</keyword>
<feature type="compositionally biased region" description="Basic and acidic residues" evidence="9">
    <location>
        <begin position="1624"/>
        <end position="1639"/>
    </location>
</feature>
<dbReference type="GO" id="GO:0003677">
    <property type="term" value="F:DNA binding"/>
    <property type="evidence" value="ECO:0007669"/>
    <property type="project" value="InterPro"/>
</dbReference>
<dbReference type="InterPro" id="IPR007080">
    <property type="entry name" value="RNA_pol_Rpb1_1"/>
</dbReference>
<feature type="compositionally biased region" description="Basic and acidic residues" evidence="9">
    <location>
        <begin position="1582"/>
        <end position="1592"/>
    </location>
</feature>
<dbReference type="Gene3D" id="2.40.40.20">
    <property type="match status" value="1"/>
</dbReference>
<dbReference type="Pfam" id="PF00623">
    <property type="entry name" value="RNA_pol_Rpb1_2"/>
    <property type="match status" value="1"/>
</dbReference>
<dbReference type="CDD" id="cd01300">
    <property type="entry name" value="YtcJ_like"/>
    <property type="match status" value="1"/>
</dbReference>
<dbReference type="InterPro" id="IPR007081">
    <property type="entry name" value="RNA_pol_Rpb1_5"/>
</dbReference>
<dbReference type="OrthoDB" id="1926397at2759"/>
<comment type="catalytic activity">
    <reaction evidence="7 8">
        <text>RNA(n) + a ribonucleoside 5'-triphosphate = RNA(n+1) + diphosphate</text>
        <dbReference type="Rhea" id="RHEA:21248"/>
        <dbReference type="Rhea" id="RHEA-COMP:14527"/>
        <dbReference type="Rhea" id="RHEA-COMP:17342"/>
        <dbReference type="ChEBI" id="CHEBI:33019"/>
        <dbReference type="ChEBI" id="CHEBI:61557"/>
        <dbReference type="ChEBI" id="CHEBI:140395"/>
        <dbReference type="EC" id="2.7.7.6"/>
    </reaction>
</comment>
<dbReference type="Gene3D" id="3.10.450.40">
    <property type="match status" value="1"/>
</dbReference>
<dbReference type="EMBL" id="SMOL01000781">
    <property type="protein sequence ID" value="KAB2594809.1"/>
    <property type="molecule type" value="Genomic_DNA"/>
</dbReference>
<dbReference type="GO" id="GO:0016810">
    <property type="term" value="F:hydrolase activity, acting on carbon-nitrogen (but not peptide) bonds"/>
    <property type="evidence" value="ECO:0007669"/>
    <property type="project" value="InterPro"/>
</dbReference>
<dbReference type="FunFam" id="3.10.310.70:FF:000002">
    <property type="entry name" value="LAF3/LAF3 ISF1/LAF3 ISF2"/>
    <property type="match status" value="1"/>
</dbReference>
<evidence type="ECO:0000256" key="2">
    <source>
        <dbReference type="ARBA" id="ARBA00022478"/>
    </source>
</evidence>
<feature type="compositionally biased region" description="Basic and acidic residues" evidence="9">
    <location>
        <begin position="1376"/>
        <end position="1387"/>
    </location>
</feature>
<dbReference type="FunFam" id="4.10.860.120:FF:000008">
    <property type="entry name" value="DNA-directed RNA polymerase subunit"/>
    <property type="match status" value="1"/>
</dbReference>
<dbReference type="Pfam" id="PF04983">
    <property type="entry name" value="RNA_pol_Rpb1_3"/>
    <property type="match status" value="1"/>
</dbReference>
<organism evidence="11 12">
    <name type="scientific">Pyrus ussuriensis x Pyrus communis</name>
    <dbReference type="NCBI Taxonomy" id="2448454"/>
    <lineage>
        <taxon>Eukaryota</taxon>
        <taxon>Viridiplantae</taxon>
        <taxon>Streptophyta</taxon>
        <taxon>Embryophyta</taxon>
        <taxon>Tracheophyta</taxon>
        <taxon>Spermatophyta</taxon>
        <taxon>Magnoliopsida</taxon>
        <taxon>eudicotyledons</taxon>
        <taxon>Gunneridae</taxon>
        <taxon>Pentapetalae</taxon>
        <taxon>rosids</taxon>
        <taxon>fabids</taxon>
        <taxon>Rosales</taxon>
        <taxon>Rosaceae</taxon>
        <taxon>Amygdaloideae</taxon>
        <taxon>Maleae</taxon>
        <taxon>Pyrus</taxon>
    </lineage>
</organism>
<reference evidence="11 12" key="3">
    <citation type="submission" date="2019-11" db="EMBL/GenBank/DDBJ databases">
        <title>A de novo genome assembly of a pear dwarfing rootstock.</title>
        <authorList>
            <person name="Wang F."/>
            <person name="Wang J."/>
            <person name="Li S."/>
            <person name="Zhang Y."/>
            <person name="Fang M."/>
            <person name="Ma L."/>
            <person name="Zhao Y."/>
            <person name="Jiang S."/>
        </authorList>
    </citation>
    <scope>NUCLEOTIDE SEQUENCE [LARGE SCALE GENOMIC DNA]</scope>
    <source>
        <strain evidence="11">S2</strain>
        <tissue evidence="11">Leaf</tissue>
    </source>
</reference>
<dbReference type="InterPro" id="IPR011059">
    <property type="entry name" value="Metal-dep_hydrolase_composite"/>
</dbReference>
<dbReference type="SUPFAM" id="SSF64484">
    <property type="entry name" value="beta and beta-prime subunits of DNA dependent RNA-polymerase"/>
    <property type="match status" value="1"/>
</dbReference>
<dbReference type="SMART" id="SM00663">
    <property type="entry name" value="RPOLA_N"/>
    <property type="match status" value="1"/>
</dbReference>
<feature type="compositionally biased region" description="Basic and acidic residues" evidence="9">
    <location>
        <begin position="1498"/>
        <end position="1524"/>
    </location>
</feature>
<evidence type="ECO:0000256" key="1">
    <source>
        <dbReference type="ARBA" id="ARBA00007401"/>
    </source>
</evidence>
<evidence type="ECO:0000313" key="12">
    <source>
        <dbReference type="Proteomes" id="UP000327157"/>
    </source>
</evidence>
<dbReference type="InterPro" id="IPR008979">
    <property type="entry name" value="Galactose-bd-like_sf"/>
</dbReference>
<dbReference type="GO" id="GO:0006351">
    <property type="term" value="P:DNA-templated transcription"/>
    <property type="evidence" value="ECO:0007669"/>
    <property type="project" value="InterPro"/>
</dbReference>
<dbReference type="SUPFAM" id="SSF49785">
    <property type="entry name" value="Galactose-binding domain-like"/>
    <property type="match status" value="1"/>
</dbReference>
<dbReference type="Gene3D" id="1.10.274.100">
    <property type="entry name" value="RNA polymerase Rpb1, domain 3"/>
    <property type="match status" value="1"/>
</dbReference>
<evidence type="ECO:0000313" key="11">
    <source>
        <dbReference type="EMBL" id="KAB2594809.1"/>
    </source>
</evidence>
<feature type="compositionally biased region" description="Polar residues" evidence="9">
    <location>
        <begin position="1526"/>
        <end position="1543"/>
    </location>
</feature>
<evidence type="ECO:0000256" key="7">
    <source>
        <dbReference type="ARBA" id="ARBA00048552"/>
    </source>
</evidence>
<dbReference type="Gene3D" id="2.30.40.10">
    <property type="entry name" value="Urease, subunit C, domain 1"/>
    <property type="match status" value="1"/>
</dbReference>
<dbReference type="GO" id="GO:0004553">
    <property type="term" value="F:hydrolase activity, hydrolyzing O-glycosyl compounds"/>
    <property type="evidence" value="ECO:0007669"/>
    <property type="project" value="InterPro"/>
</dbReference>
<dbReference type="Gene3D" id="3.10.310.70">
    <property type="match status" value="1"/>
</dbReference>
<dbReference type="InterPro" id="IPR006592">
    <property type="entry name" value="RNA_pol_N"/>
</dbReference>
<dbReference type="InterPro" id="IPR000722">
    <property type="entry name" value="RNA_pol_asu"/>
</dbReference>
<dbReference type="SUPFAM" id="SSF51556">
    <property type="entry name" value="Metallo-dependent hydrolases"/>
    <property type="match status" value="1"/>
</dbReference>
<dbReference type="InterPro" id="IPR013108">
    <property type="entry name" value="Amidohydro_3"/>
</dbReference>
<dbReference type="Pfam" id="PF04997">
    <property type="entry name" value="RNA_pol_Rpb1_1"/>
    <property type="match status" value="1"/>
</dbReference>
<keyword evidence="5" id="KW-0862">Zinc</keyword>
<feature type="compositionally biased region" description="Polar residues" evidence="9">
    <location>
        <begin position="1324"/>
        <end position="1346"/>
    </location>
</feature>
<dbReference type="Gene3D" id="2.60.120.260">
    <property type="entry name" value="Galactose-binding domain-like"/>
    <property type="match status" value="1"/>
</dbReference>
<dbReference type="GO" id="GO:0003899">
    <property type="term" value="F:DNA-directed RNA polymerase activity"/>
    <property type="evidence" value="ECO:0007669"/>
    <property type="project" value="UniProtKB-EC"/>
</dbReference>
<comment type="similarity">
    <text evidence="1">Belongs to the glycosyl hydrolase 2 family.</text>
</comment>
<evidence type="ECO:0000256" key="9">
    <source>
        <dbReference type="SAM" id="MobiDB-lite"/>
    </source>
</evidence>
<dbReference type="InterPro" id="IPR045867">
    <property type="entry name" value="DNA-dir_RpoC_beta_prime"/>
</dbReference>
<comment type="caution">
    <text evidence="11">The sequence shown here is derived from an EMBL/GenBank/DDBJ whole genome shotgun (WGS) entry which is preliminary data.</text>
</comment>
<keyword evidence="6 8" id="KW-0804">Transcription</keyword>
<feature type="region of interest" description="Disordered" evidence="9">
    <location>
        <begin position="1313"/>
        <end position="1387"/>
    </location>
</feature>
<dbReference type="FunFam" id="3.30.1490.180:FF:000004">
    <property type="entry name" value="DNA-directed RNA polymerase subunit"/>
    <property type="match status" value="1"/>
</dbReference>
<feature type="domain" description="RNA polymerase N-terminal" evidence="10">
    <location>
        <begin position="207"/>
        <end position="506"/>
    </location>
</feature>
<dbReference type="Pfam" id="PF11523">
    <property type="entry name" value="DUF3223"/>
    <property type="match status" value="1"/>
</dbReference>
<dbReference type="GO" id="GO:0005975">
    <property type="term" value="P:carbohydrate metabolic process"/>
    <property type="evidence" value="ECO:0007669"/>
    <property type="project" value="InterPro"/>
</dbReference>
<evidence type="ECO:0000259" key="10">
    <source>
        <dbReference type="SMART" id="SM00663"/>
    </source>
</evidence>
<comment type="similarity">
    <text evidence="8">Belongs to the RNA polymerase beta' chain family.</text>
</comment>
<dbReference type="Gene3D" id="4.10.860.120">
    <property type="entry name" value="RNA polymerase II, clamp domain"/>
    <property type="match status" value="1"/>
</dbReference>